<dbReference type="Proteomes" id="UP001157418">
    <property type="component" value="Unassembled WGS sequence"/>
</dbReference>
<dbReference type="PANTHER" id="PTHR31099">
    <property type="entry name" value="OS06G0165300 PROTEIN"/>
    <property type="match status" value="1"/>
</dbReference>
<name>A0AAU9LJS8_9ASTR</name>
<proteinExistence type="predicted"/>
<dbReference type="AlphaFoldDB" id="A0AAU9LJS8"/>
<comment type="caution">
    <text evidence="1">The sequence shown here is derived from an EMBL/GenBank/DDBJ whole genome shotgun (WGS) entry which is preliminary data.</text>
</comment>
<dbReference type="PANTHER" id="PTHR31099:SF42">
    <property type="entry name" value="AMINOTRANSFERASE-LIKE PLANT MOBILE DOMAIN-CONTAINING PROTEIN"/>
    <property type="match status" value="1"/>
</dbReference>
<organism evidence="1 2">
    <name type="scientific">Lactuca virosa</name>
    <dbReference type="NCBI Taxonomy" id="75947"/>
    <lineage>
        <taxon>Eukaryota</taxon>
        <taxon>Viridiplantae</taxon>
        <taxon>Streptophyta</taxon>
        <taxon>Embryophyta</taxon>
        <taxon>Tracheophyta</taxon>
        <taxon>Spermatophyta</taxon>
        <taxon>Magnoliopsida</taxon>
        <taxon>eudicotyledons</taxon>
        <taxon>Gunneridae</taxon>
        <taxon>Pentapetalae</taxon>
        <taxon>asterids</taxon>
        <taxon>campanulids</taxon>
        <taxon>Asterales</taxon>
        <taxon>Asteraceae</taxon>
        <taxon>Cichorioideae</taxon>
        <taxon>Cichorieae</taxon>
        <taxon>Lactucinae</taxon>
        <taxon>Lactuca</taxon>
    </lineage>
</organism>
<keyword evidence="2" id="KW-1185">Reference proteome</keyword>
<sequence>MGTTRSLGRDLTTEEWESFEFRFRFVPEHGVQIPLLDASLYSPPEGKVGIPIALFEAGLRFPTTNLFNLIVREYGFSMRELTPIAINKIVCFELLCRALYKSPLFSGFIMKTKTLPTFPSYFSMGTTRSLGRDLTTEEWESFEFRFRFVPEHGVQIPLLDASLYSPPEGKVGIPIALFEAGLRFPATNLFNLIVREYGFSMRELTPIAINKIVCFELLCRAYI</sequence>
<dbReference type="EMBL" id="CAKMRJ010000002">
    <property type="protein sequence ID" value="CAH1416228.1"/>
    <property type="molecule type" value="Genomic_DNA"/>
</dbReference>
<evidence type="ECO:0000313" key="2">
    <source>
        <dbReference type="Proteomes" id="UP001157418"/>
    </source>
</evidence>
<evidence type="ECO:0000313" key="1">
    <source>
        <dbReference type="EMBL" id="CAH1416228.1"/>
    </source>
</evidence>
<gene>
    <name evidence="1" type="ORF">LVIROSA_LOCUS4009</name>
</gene>
<reference evidence="1 2" key="1">
    <citation type="submission" date="2022-01" db="EMBL/GenBank/DDBJ databases">
        <authorList>
            <person name="Xiong W."/>
            <person name="Schranz E."/>
        </authorList>
    </citation>
    <scope>NUCLEOTIDE SEQUENCE [LARGE SCALE GENOMIC DNA]</scope>
</reference>
<protein>
    <submittedName>
        <fullName evidence="1">Uncharacterized protein</fullName>
    </submittedName>
</protein>
<accession>A0AAU9LJS8</accession>